<evidence type="ECO:0008006" key="3">
    <source>
        <dbReference type="Google" id="ProtNLM"/>
    </source>
</evidence>
<dbReference type="Gene3D" id="3.40.1260.10">
    <property type="entry name" value="DsrEFH-like"/>
    <property type="match status" value="1"/>
</dbReference>
<comment type="caution">
    <text evidence="1">The sequence shown here is derived from an EMBL/GenBank/DDBJ whole genome shotgun (WGS) entry which is preliminary data.</text>
</comment>
<reference evidence="1 2" key="1">
    <citation type="submission" date="2016-10" db="EMBL/GenBank/DDBJ databases">
        <authorList>
            <person name="Varghese N."/>
            <person name="Submissions S."/>
        </authorList>
    </citation>
    <scope>NUCLEOTIDE SEQUENCE [LARGE SCALE GENOMIC DNA]</scope>
    <source>
        <strain evidence="1 2">NLAE-zl-C224</strain>
    </source>
</reference>
<dbReference type="InterPro" id="IPR027396">
    <property type="entry name" value="DsrEFH-like"/>
</dbReference>
<evidence type="ECO:0000313" key="1">
    <source>
        <dbReference type="EMBL" id="SDK94955.1"/>
    </source>
</evidence>
<organism evidence="1 2">
    <name type="scientific">Clostridium cochlearium</name>
    <dbReference type="NCBI Taxonomy" id="1494"/>
    <lineage>
        <taxon>Bacteria</taxon>
        <taxon>Bacillati</taxon>
        <taxon>Bacillota</taxon>
        <taxon>Clostridia</taxon>
        <taxon>Eubacteriales</taxon>
        <taxon>Clostridiaceae</taxon>
        <taxon>Clostridium</taxon>
    </lineage>
</organism>
<dbReference type="Pfam" id="PF02635">
    <property type="entry name" value="DsrE"/>
    <property type="match status" value="1"/>
</dbReference>
<protein>
    <recommendedName>
        <fullName evidence="3">DsrE/DsrF-like family protein</fullName>
    </recommendedName>
</protein>
<name>A0ABY0QJ84_CLOCO</name>
<gene>
    <name evidence="1" type="ORF">SAMN05216497_10318</name>
</gene>
<proteinExistence type="predicted"/>
<dbReference type="Proteomes" id="UP000198811">
    <property type="component" value="Unassembled WGS sequence"/>
</dbReference>
<keyword evidence="2" id="KW-1185">Reference proteome</keyword>
<sequence length="111" mass="12486">MKKLKVLFHVDEIEKWKLTLKNINNFLNGAKDSDILVVANAVAVKGYLPDYELFETMEELNKKGVVFSACNNALKGNNINPENIGEFVKIIPAGVIEIAEKQMEGYAYIRP</sequence>
<dbReference type="InterPro" id="IPR003787">
    <property type="entry name" value="Sulphur_relay_DsrE/F-like"/>
</dbReference>
<dbReference type="RefSeq" id="WP_089863723.1">
    <property type="nucleotide sequence ID" value="NZ_FNGL01000003.1"/>
</dbReference>
<dbReference type="PANTHER" id="PTHR37691:SF1">
    <property type="entry name" value="BLR3518 PROTEIN"/>
    <property type="match status" value="1"/>
</dbReference>
<dbReference type="PANTHER" id="PTHR37691">
    <property type="entry name" value="BLR3518 PROTEIN"/>
    <property type="match status" value="1"/>
</dbReference>
<dbReference type="EMBL" id="FNGL01000003">
    <property type="protein sequence ID" value="SDK94955.1"/>
    <property type="molecule type" value="Genomic_DNA"/>
</dbReference>
<dbReference type="SUPFAM" id="SSF75169">
    <property type="entry name" value="DsrEFH-like"/>
    <property type="match status" value="1"/>
</dbReference>
<accession>A0ABY0QJ84</accession>
<evidence type="ECO:0000313" key="2">
    <source>
        <dbReference type="Proteomes" id="UP000198811"/>
    </source>
</evidence>